<keyword evidence="3" id="KW-1185">Reference proteome</keyword>
<dbReference type="RefSeq" id="WP_166693142.1">
    <property type="nucleotide sequence ID" value="NZ_WAEL01000007.1"/>
</dbReference>
<sequence length="133" mass="14626">MKRFLSLGFLLLLSWCSMAQTKPAPTPPAVVSVIEGVSGKQFVADTSYKALSDEDIAVLSKAPLANWDLPRENGKFVMYSNLVVGTRSYQLLMVKQPKDEFASAQLLRYETPTAKPEPIARGVLKPKVAEKAK</sequence>
<organism evidence="2 3">
    <name type="scientific">Fibrivirga algicola</name>
    <dbReference type="NCBI Taxonomy" id="2950420"/>
    <lineage>
        <taxon>Bacteria</taxon>
        <taxon>Pseudomonadati</taxon>
        <taxon>Bacteroidota</taxon>
        <taxon>Cytophagia</taxon>
        <taxon>Cytophagales</taxon>
        <taxon>Spirosomataceae</taxon>
        <taxon>Fibrivirga</taxon>
    </lineage>
</organism>
<feature type="signal peptide" evidence="1">
    <location>
        <begin position="1"/>
        <end position="19"/>
    </location>
</feature>
<reference evidence="3" key="1">
    <citation type="submission" date="2019-09" db="EMBL/GenBank/DDBJ databases">
        <authorList>
            <person name="Jung D.-H."/>
        </authorList>
    </citation>
    <scope>NUCLEOTIDE SEQUENCE [LARGE SCALE GENOMIC DNA]</scope>
    <source>
        <strain evidence="3">JA-25</strain>
    </source>
</reference>
<dbReference type="Proteomes" id="UP000606008">
    <property type="component" value="Unassembled WGS sequence"/>
</dbReference>
<gene>
    <name evidence="2" type="ORF">F7231_19165</name>
</gene>
<accession>A0ABX0QN60</accession>
<reference evidence="3" key="2">
    <citation type="submission" date="2023-07" db="EMBL/GenBank/DDBJ databases">
        <authorList>
            <person name="Jung D.-H."/>
        </authorList>
    </citation>
    <scope>NUCLEOTIDE SEQUENCE [LARGE SCALE GENOMIC DNA]</scope>
    <source>
        <strain evidence="3">JA-25</strain>
    </source>
</reference>
<keyword evidence="1" id="KW-0732">Signal</keyword>
<comment type="caution">
    <text evidence="2">The sequence shown here is derived from an EMBL/GenBank/DDBJ whole genome shotgun (WGS) entry which is preliminary data.</text>
</comment>
<name>A0ABX0QN60_9BACT</name>
<evidence type="ECO:0000256" key="1">
    <source>
        <dbReference type="SAM" id="SignalP"/>
    </source>
</evidence>
<proteinExistence type="predicted"/>
<feature type="chain" id="PRO_5046639186" evidence="1">
    <location>
        <begin position="20"/>
        <end position="133"/>
    </location>
</feature>
<dbReference type="EMBL" id="WAEL01000007">
    <property type="protein sequence ID" value="NID12302.1"/>
    <property type="molecule type" value="Genomic_DNA"/>
</dbReference>
<evidence type="ECO:0000313" key="2">
    <source>
        <dbReference type="EMBL" id="NID12302.1"/>
    </source>
</evidence>
<evidence type="ECO:0000313" key="3">
    <source>
        <dbReference type="Proteomes" id="UP000606008"/>
    </source>
</evidence>
<protein>
    <submittedName>
        <fullName evidence="2">Uncharacterized protein</fullName>
    </submittedName>
</protein>